<evidence type="ECO:0000256" key="4">
    <source>
        <dbReference type="ARBA" id="ARBA00023163"/>
    </source>
</evidence>
<accession>K2PBG1</accession>
<dbReference type="EMBL" id="AMSI01000001">
    <property type="protein sequence ID" value="EKF44496.1"/>
    <property type="molecule type" value="Genomic_DNA"/>
</dbReference>
<dbReference type="SUPFAM" id="SSF46785">
    <property type="entry name" value="Winged helix' DNA-binding domain"/>
    <property type="match status" value="1"/>
</dbReference>
<dbReference type="PATRIC" id="fig|1231190.3.peg.444"/>
<proteinExistence type="inferred from homology"/>
<dbReference type="InterPro" id="IPR036390">
    <property type="entry name" value="WH_DNA-bd_sf"/>
</dbReference>
<dbReference type="InterPro" id="IPR000847">
    <property type="entry name" value="LysR_HTH_N"/>
</dbReference>
<evidence type="ECO:0000256" key="1">
    <source>
        <dbReference type="ARBA" id="ARBA00009437"/>
    </source>
</evidence>
<comment type="similarity">
    <text evidence="1">Belongs to the LysR transcriptional regulatory family.</text>
</comment>
<dbReference type="Proteomes" id="UP000007374">
    <property type="component" value="Unassembled WGS sequence"/>
</dbReference>
<dbReference type="Gene3D" id="1.10.10.10">
    <property type="entry name" value="Winged helix-like DNA-binding domain superfamily/Winged helix DNA-binding domain"/>
    <property type="match status" value="1"/>
</dbReference>
<dbReference type="PANTHER" id="PTHR30427">
    <property type="entry name" value="TRANSCRIPTIONAL ACTIVATOR PROTEIN LYSR"/>
    <property type="match status" value="1"/>
</dbReference>
<dbReference type="RefSeq" id="WP_009755743.1">
    <property type="nucleotide sequence ID" value="NZ_AMSI01000001.1"/>
</dbReference>
<keyword evidence="4" id="KW-0804">Transcription</keyword>
<dbReference type="Pfam" id="PF00126">
    <property type="entry name" value="HTH_1"/>
    <property type="match status" value="1"/>
</dbReference>
<comment type="caution">
    <text evidence="6">The sequence shown here is derived from an EMBL/GenBank/DDBJ whole genome shotgun (WGS) entry which is preliminary data.</text>
</comment>
<dbReference type="STRING" id="721133.SAMN05216176_102426"/>
<dbReference type="SUPFAM" id="SSF53850">
    <property type="entry name" value="Periplasmic binding protein-like II"/>
    <property type="match status" value="1"/>
</dbReference>
<dbReference type="Gene3D" id="3.40.190.290">
    <property type="match status" value="1"/>
</dbReference>
<dbReference type="eggNOG" id="COG0583">
    <property type="taxonomic scope" value="Bacteria"/>
</dbReference>
<name>K2PBG1_9HYPH</name>
<dbReference type="InterPro" id="IPR036388">
    <property type="entry name" value="WH-like_DNA-bd_sf"/>
</dbReference>
<dbReference type="InterPro" id="IPR037424">
    <property type="entry name" value="NocR_PBP2"/>
</dbReference>
<dbReference type="GO" id="GO:0003700">
    <property type="term" value="F:DNA-binding transcription factor activity"/>
    <property type="evidence" value="ECO:0007669"/>
    <property type="project" value="InterPro"/>
</dbReference>
<dbReference type="PRINTS" id="PR00039">
    <property type="entry name" value="HTHLYSR"/>
</dbReference>
<dbReference type="PANTHER" id="PTHR30427:SF1">
    <property type="entry name" value="TRANSCRIPTIONAL ACTIVATOR PROTEIN LYSR"/>
    <property type="match status" value="1"/>
</dbReference>
<evidence type="ECO:0000313" key="6">
    <source>
        <dbReference type="EMBL" id="EKF44496.1"/>
    </source>
</evidence>
<dbReference type="GO" id="GO:0043565">
    <property type="term" value="F:sequence-specific DNA binding"/>
    <property type="evidence" value="ECO:0007669"/>
    <property type="project" value="TreeGrafter"/>
</dbReference>
<dbReference type="PROSITE" id="PS50931">
    <property type="entry name" value="HTH_LYSR"/>
    <property type="match status" value="1"/>
</dbReference>
<evidence type="ECO:0000256" key="3">
    <source>
        <dbReference type="ARBA" id="ARBA00023125"/>
    </source>
</evidence>
<feature type="domain" description="HTH lysR-type" evidence="5">
    <location>
        <begin position="1"/>
        <end position="58"/>
    </location>
</feature>
<evidence type="ECO:0000259" key="5">
    <source>
        <dbReference type="PROSITE" id="PS50931"/>
    </source>
</evidence>
<evidence type="ECO:0000313" key="7">
    <source>
        <dbReference type="Proteomes" id="UP000007374"/>
    </source>
</evidence>
<sequence length="302" mass="33579">MNVRQLEAFRAVMQSGTITAAAELLHISQPAVSKLIAHLEASCGYDLFIRKAGRTLPTPEAQQLYGKVDQMFFGVDQIRRASNDIRDQRSGQLTIAAFPALASRNLPRLLVDFLGERPDLKISLRSMSSRRIVESVAAQQIDMGFSILPSDHSGIEIQHLHRLQRVCVMPANHRLAQAKAVYPHDLRGENFISLSIEDPERMGIEKVFNDLGIQRNIQIEAQHSDSACAFVANGMGVTIIDPFTPADYSPERVVAKPFLPSAYLNVWLLWPAHKIKPQTGLLFANTVKNWLTSSFPRDASGV</sequence>
<keyword evidence="2" id="KW-0805">Transcription regulation</keyword>
<gene>
    <name evidence="6" type="ORF">NA8A_02100</name>
</gene>
<organism evidence="6 7">
    <name type="scientific">Nitratireductor indicus C115</name>
    <dbReference type="NCBI Taxonomy" id="1231190"/>
    <lineage>
        <taxon>Bacteria</taxon>
        <taxon>Pseudomonadati</taxon>
        <taxon>Pseudomonadota</taxon>
        <taxon>Alphaproteobacteria</taxon>
        <taxon>Hyphomicrobiales</taxon>
        <taxon>Phyllobacteriaceae</taxon>
        <taxon>Nitratireductor</taxon>
    </lineage>
</organism>
<protein>
    <submittedName>
        <fullName evidence="6">LysR family transcriptional regulator</fullName>
    </submittedName>
</protein>
<evidence type="ECO:0000256" key="2">
    <source>
        <dbReference type="ARBA" id="ARBA00023015"/>
    </source>
</evidence>
<dbReference type="InterPro" id="IPR005119">
    <property type="entry name" value="LysR_subst-bd"/>
</dbReference>
<keyword evidence="7" id="KW-1185">Reference proteome</keyword>
<keyword evidence="3" id="KW-0238">DNA-binding</keyword>
<dbReference type="GO" id="GO:0010628">
    <property type="term" value="P:positive regulation of gene expression"/>
    <property type="evidence" value="ECO:0007669"/>
    <property type="project" value="TreeGrafter"/>
</dbReference>
<dbReference type="AlphaFoldDB" id="K2PBG1"/>
<dbReference type="Pfam" id="PF03466">
    <property type="entry name" value="LysR_substrate"/>
    <property type="match status" value="1"/>
</dbReference>
<reference evidence="6 7" key="1">
    <citation type="journal article" date="2012" name="J. Bacteriol.">
        <title>Genome Sequence of Nitratireductor indicus Type Strain C115.</title>
        <authorList>
            <person name="Lai Q."/>
            <person name="Li G."/>
            <person name="Yu Z."/>
            <person name="Shao Z."/>
        </authorList>
    </citation>
    <scope>NUCLEOTIDE SEQUENCE [LARGE SCALE GENOMIC DNA]</scope>
    <source>
        <strain evidence="6 7">C115</strain>
    </source>
</reference>
<dbReference type="CDD" id="cd08415">
    <property type="entry name" value="PBP2_LysR_opines_like"/>
    <property type="match status" value="1"/>
</dbReference>
<dbReference type="OrthoDB" id="7260751at2"/>